<dbReference type="InterPro" id="IPR026866">
    <property type="entry name" value="CR006_AAA"/>
</dbReference>
<sequence length="757" mass="88210">MIRKINKIKNFGIFQNFAWNGLNDFKKKNLIYGWNYSGKTTLSKLFQNLEFKDKNKYFSGSEFDLTTEKGNTTTTHTQNDLEAFPYAVKVFNTNYIRRVFTFDEPNSDIQPISFYLGDPSGELDKKIKKLDKNKGQLENIRDNRYQEIVDEFGKYDKKTGSKFTDKAKDIRENYLDGKLTRDDFNISHFRKITGRVKNDLPKYILSNTERDKIKADAVVTKDFEPQNEDYNFSEGLETLAEKVKTILEDTAPKSIPFPELDENPALFDWVQKGIKLHEGETECKFCTKTLPQNRIKDLNSYYSKKLTEIQDSIANTQEKIEAEKEKLKITFPDKKNLGGGFQPDYQKAIDNYSETAKKYKTQLSILEKDLKRKSSDYFNDIPVTEIEIISFKEDFKEIKKAVKAHNDWLAEFDDNKKKALDKILNHYVAEYLQAEDYNKKESDKDEAVTIISNINSKITTNKAEKLALEAQLKSSVKGQKELNDILEILLHRNDIKIEIKNDIFTLERSGHPASNLSEGEKSAIAFAYFLTELKALRNDAPPKLPNTIVFIDDPISSLDSNHIFQVRSLLQTFFKEENYAQLFISTHNFEFFSVMLDTNLFGSKNKDTNGNKRPLYFIKRNDNNSSEIKKLPLSFSSYKSEYVGLFHTIKEFNELADKEDFTNLLILPNAVRRFLELYTLMKYPSDSEVDNRIKKVFNPEDKPTYNTKLLHWFSHQNQFEKVQQHDDKILQLEDAIKELLEHIETKDELHWKGLNGE</sequence>
<protein>
    <recommendedName>
        <fullName evidence="2">Protein CR006 P-loop domain-containing protein</fullName>
    </recommendedName>
</protein>
<evidence type="ECO:0000313" key="4">
    <source>
        <dbReference type="Proteomes" id="UP000391834"/>
    </source>
</evidence>
<dbReference type="Pfam" id="PF13166">
    <property type="entry name" value="AAA_13"/>
    <property type="match status" value="1"/>
</dbReference>
<dbReference type="InterPro" id="IPR027417">
    <property type="entry name" value="P-loop_NTPase"/>
</dbReference>
<evidence type="ECO:0000256" key="1">
    <source>
        <dbReference type="SAM" id="Coils"/>
    </source>
</evidence>
<dbReference type="SUPFAM" id="SSF52540">
    <property type="entry name" value="P-loop containing nucleoside triphosphate hydrolases"/>
    <property type="match status" value="1"/>
</dbReference>
<name>A0A5M4B386_9BACT</name>
<feature type="coiled-coil region" evidence="1">
    <location>
        <begin position="306"/>
        <end position="376"/>
    </location>
</feature>
<proteinExistence type="predicted"/>
<feature type="coiled-coil region" evidence="1">
    <location>
        <begin position="722"/>
        <end position="749"/>
    </location>
</feature>
<keyword evidence="4" id="KW-1185">Reference proteome</keyword>
<dbReference type="CDD" id="cd00267">
    <property type="entry name" value="ABC_ATPase"/>
    <property type="match status" value="1"/>
</dbReference>
<dbReference type="RefSeq" id="WP_027585703.1">
    <property type="nucleotide sequence ID" value="NZ_BLAX01000001.1"/>
</dbReference>
<dbReference type="Proteomes" id="UP000391834">
    <property type="component" value="Unassembled WGS sequence"/>
</dbReference>
<gene>
    <name evidence="3" type="ORF">PbJCM13498_32140</name>
</gene>
<organism evidence="3 4">
    <name type="scientific">Prolixibacter bellariivorans</name>
    <dbReference type="NCBI Taxonomy" id="314319"/>
    <lineage>
        <taxon>Bacteria</taxon>
        <taxon>Pseudomonadati</taxon>
        <taxon>Bacteroidota</taxon>
        <taxon>Bacteroidia</taxon>
        <taxon>Marinilabiliales</taxon>
        <taxon>Prolixibacteraceae</taxon>
        <taxon>Prolixibacter</taxon>
    </lineage>
</organism>
<evidence type="ECO:0000313" key="3">
    <source>
        <dbReference type="EMBL" id="GET34351.1"/>
    </source>
</evidence>
<comment type="caution">
    <text evidence="3">The sequence shown here is derived from an EMBL/GenBank/DDBJ whole genome shotgun (WGS) entry which is preliminary data.</text>
</comment>
<accession>A0A5M4B386</accession>
<feature type="domain" description="Protein CR006 P-loop" evidence="2">
    <location>
        <begin position="10"/>
        <end position="731"/>
    </location>
</feature>
<reference evidence="3 4" key="1">
    <citation type="submission" date="2019-10" db="EMBL/GenBank/DDBJ databases">
        <title>Prolixibacter strains distinguished by the presence of nitrate reductase genes were adept at nitrate-dependent anaerobic corrosion of metallic iron and carbon steel.</title>
        <authorList>
            <person name="Iino T."/>
            <person name="Shono N."/>
            <person name="Ito K."/>
            <person name="Nakamura R."/>
            <person name="Sueoka K."/>
            <person name="Harayama S."/>
            <person name="Ohkuma M."/>
        </authorList>
    </citation>
    <scope>NUCLEOTIDE SEQUENCE [LARGE SCALE GENOMIC DNA]</scope>
    <source>
        <strain evidence="3 4">JCM 13498</strain>
    </source>
</reference>
<dbReference type="AlphaFoldDB" id="A0A5M4B386"/>
<evidence type="ECO:0000259" key="2">
    <source>
        <dbReference type="Pfam" id="PF13166"/>
    </source>
</evidence>
<keyword evidence="1" id="KW-0175">Coiled coil</keyword>
<dbReference type="EMBL" id="BLAX01000001">
    <property type="protein sequence ID" value="GET34351.1"/>
    <property type="molecule type" value="Genomic_DNA"/>
</dbReference>
<dbReference type="OrthoDB" id="9795565at2"/>
<dbReference type="Gene3D" id="3.40.50.300">
    <property type="entry name" value="P-loop containing nucleotide triphosphate hydrolases"/>
    <property type="match status" value="1"/>
</dbReference>